<dbReference type="AlphaFoldDB" id="A0AAV9Y2E6"/>
<sequence>MGSRQSKIQPTGSKELKLDDTKLKSHQTNLKNSNSKKERRIDSVDSDESSDNESFSFVVKHKTHEINLKKGLHSSSANHAKSGNNNLDWDSIISIMNNEINEGLVIIRE</sequence>
<dbReference type="EMBL" id="JAWDEY010000002">
    <property type="protein sequence ID" value="KAK6591018.1"/>
    <property type="molecule type" value="Genomic_DNA"/>
</dbReference>
<gene>
    <name evidence="2" type="ORF">RS030_111764</name>
</gene>
<organism evidence="2 3">
    <name type="scientific">Cryptosporidium xiaoi</name>
    <dbReference type="NCBI Taxonomy" id="659607"/>
    <lineage>
        <taxon>Eukaryota</taxon>
        <taxon>Sar</taxon>
        <taxon>Alveolata</taxon>
        <taxon>Apicomplexa</taxon>
        <taxon>Conoidasida</taxon>
        <taxon>Coccidia</taxon>
        <taxon>Eucoccidiorida</taxon>
        <taxon>Eimeriorina</taxon>
        <taxon>Cryptosporidiidae</taxon>
        <taxon>Cryptosporidium</taxon>
    </lineage>
</organism>
<feature type="compositionally biased region" description="Polar residues" evidence="1">
    <location>
        <begin position="1"/>
        <end position="12"/>
    </location>
</feature>
<reference evidence="2 3" key="1">
    <citation type="submission" date="2023-10" db="EMBL/GenBank/DDBJ databases">
        <title>Comparative genomics analysis reveals potential genetic determinants of host preference in Cryptosporidium xiaoi.</title>
        <authorList>
            <person name="Xiao L."/>
            <person name="Li J."/>
        </authorList>
    </citation>
    <scope>NUCLEOTIDE SEQUENCE [LARGE SCALE GENOMIC DNA]</scope>
    <source>
        <strain evidence="2 3">52996</strain>
    </source>
</reference>
<dbReference type="Proteomes" id="UP001311799">
    <property type="component" value="Unassembled WGS sequence"/>
</dbReference>
<feature type="compositionally biased region" description="Basic and acidic residues" evidence="1">
    <location>
        <begin position="14"/>
        <end position="23"/>
    </location>
</feature>
<protein>
    <submittedName>
        <fullName evidence="2">Uncharacterized protein</fullName>
    </submittedName>
</protein>
<keyword evidence="3" id="KW-1185">Reference proteome</keyword>
<accession>A0AAV9Y2E6</accession>
<name>A0AAV9Y2E6_9CRYT</name>
<evidence type="ECO:0000256" key="1">
    <source>
        <dbReference type="SAM" id="MobiDB-lite"/>
    </source>
</evidence>
<proteinExistence type="predicted"/>
<feature type="region of interest" description="Disordered" evidence="1">
    <location>
        <begin position="1"/>
        <end position="56"/>
    </location>
</feature>
<evidence type="ECO:0000313" key="2">
    <source>
        <dbReference type="EMBL" id="KAK6591018.1"/>
    </source>
</evidence>
<comment type="caution">
    <text evidence="2">The sequence shown here is derived from an EMBL/GenBank/DDBJ whole genome shotgun (WGS) entry which is preliminary data.</text>
</comment>
<evidence type="ECO:0000313" key="3">
    <source>
        <dbReference type="Proteomes" id="UP001311799"/>
    </source>
</evidence>